<organism evidence="2 3">
    <name type="scientific">Delftia acidovorans</name>
    <name type="common">Pseudomonas acidovorans</name>
    <name type="synonym">Comamonas acidovorans</name>
    <dbReference type="NCBI Taxonomy" id="80866"/>
    <lineage>
        <taxon>Bacteria</taxon>
        <taxon>Pseudomonadati</taxon>
        <taxon>Pseudomonadota</taxon>
        <taxon>Betaproteobacteria</taxon>
        <taxon>Burkholderiales</taxon>
        <taxon>Comamonadaceae</taxon>
        <taxon>Delftia</taxon>
    </lineage>
</organism>
<dbReference type="Proteomes" id="UP001287445">
    <property type="component" value="Unassembled WGS sequence"/>
</dbReference>
<dbReference type="AlphaFoldDB" id="A0AAJ2VAC5"/>
<dbReference type="EMBL" id="JAWWMZ010000009">
    <property type="protein sequence ID" value="MDX4956115.1"/>
    <property type="molecule type" value="Genomic_DNA"/>
</dbReference>
<evidence type="ECO:0000313" key="2">
    <source>
        <dbReference type="EMBL" id="MDX4956115.1"/>
    </source>
</evidence>
<feature type="compositionally biased region" description="Polar residues" evidence="1">
    <location>
        <begin position="13"/>
        <end position="23"/>
    </location>
</feature>
<feature type="region of interest" description="Disordered" evidence="1">
    <location>
        <begin position="1"/>
        <end position="23"/>
    </location>
</feature>
<protein>
    <submittedName>
        <fullName evidence="2">Uncharacterized protein</fullName>
    </submittedName>
</protein>
<evidence type="ECO:0000313" key="3">
    <source>
        <dbReference type="Proteomes" id="UP001287445"/>
    </source>
</evidence>
<comment type="caution">
    <text evidence="2">The sequence shown here is derived from an EMBL/GenBank/DDBJ whole genome shotgun (WGS) entry which is preliminary data.</text>
</comment>
<sequence>MSHPGYRHLQGQAMKQETRSTSARATQLNFSITEVNRMVQMGCNEISSISQLAQAWLLSPEGLRDTDVVTNALRTIQHSAERLATYVEDEIYLLRNTAKPEA</sequence>
<gene>
    <name evidence="2" type="ORF">SGN30_22085</name>
</gene>
<reference evidence="2" key="1">
    <citation type="submission" date="2023-11" db="EMBL/GenBank/DDBJ databases">
        <title>Identification and selenium tolerance of Delftia acidovorans R3-25.</title>
        <authorList>
            <person name="Zhang S."/>
            <person name="Liu Y."/>
            <person name="Guo Y."/>
        </authorList>
    </citation>
    <scope>NUCLEOTIDE SEQUENCE</scope>
    <source>
        <strain evidence="2">R3-25</strain>
    </source>
</reference>
<proteinExistence type="predicted"/>
<accession>A0AAJ2VAC5</accession>
<name>A0AAJ2VAC5_DELAC</name>
<dbReference type="RefSeq" id="WP_242698998.1">
    <property type="nucleotide sequence ID" value="NZ_CP114201.1"/>
</dbReference>
<evidence type="ECO:0000256" key="1">
    <source>
        <dbReference type="SAM" id="MobiDB-lite"/>
    </source>
</evidence>